<dbReference type="Gene3D" id="1.10.760.10">
    <property type="entry name" value="Cytochrome c-like domain"/>
    <property type="match status" value="1"/>
</dbReference>
<feature type="chain" id="PRO_5042811982" evidence="7">
    <location>
        <begin position="26"/>
        <end position="116"/>
    </location>
</feature>
<evidence type="ECO:0000313" key="10">
    <source>
        <dbReference type="Proteomes" id="UP001319200"/>
    </source>
</evidence>
<sequence length="116" mass="13201">MIPNKNTSLGILILMQLLLSVCCYAQHEQMMKGKQVFEQNQCVACHGKDGTTPYNLSVRLDSLSDEVLKEFIKDPAAFGNRQMPAFRSILSDADIDALIVYVRTLSKPDQKKRRRR</sequence>
<evidence type="ECO:0000259" key="8">
    <source>
        <dbReference type="PROSITE" id="PS51007"/>
    </source>
</evidence>
<accession>A0AAP2GIS3</accession>
<keyword evidence="3 6" id="KW-0479">Metal-binding</keyword>
<dbReference type="AlphaFoldDB" id="A0AAP2GIS3"/>
<dbReference type="GO" id="GO:0009055">
    <property type="term" value="F:electron transfer activity"/>
    <property type="evidence" value="ECO:0007669"/>
    <property type="project" value="InterPro"/>
</dbReference>
<evidence type="ECO:0000256" key="3">
    <source>
        <dbReference type="ARBA" id="ARBA00022723"/>
    </source>
</evidence>
<comment type="caution">
    <text evidence="9">The sequence shown here is derived from an EMBL/GenBank/DDBJ whole genome shotgun (WGS) entry which is preliminary data.</text>
</comment>
<dbReference type="PRINTS" id="PR00605">
    <property type="entry name" value="CYTCHROMECIC"/>
</dbReference>
<evidence type="ECO:0000256" key="2">
    <source>
        <dbReference type="ARBA" id="ARBA00022617"/>
    </source>
</evidence>
<protein>
    <submittedName>
        <fullName evidence="9">C-type cytochrome</fullName>
    </submittedName>
</protein>
<evidence type="ECO:0000256" key="7">
    <source>
        <dbReference type="SAM" id="SignalP"/>
    </source>
</evidence>
<evidence type="ECO:0000256" key="1">
    <source>
        <dbReference type="ARBA" id="ARBA00022448"/>
    </source>
</evidence>
<keyword evidence="5 6" id="KW-0408">Iron</keyword>
<keyword evidence="4" id="KW-0249">Electron transport</keyword>
<dbReference type="Pfam" id="PF13442">
    <property type="entry name" value="Cytochrome_CBB3"/>
    <property type="match status" value="1"/>
</dbReference>
<evidence type="ECO:0000256" key="4">
    <source>
        <dbReference type="ARBA" id="ARBA00022982"/>
    </source>
</evidence>
<dbReference type="InterPro" id="IPR050597">
    <property type="entry name" value="Cytochrome_c_Oxidase_Subunit"/>
</dbReference>
<dbReference type="InterPro" id="IPR036909">
    <property type="entry name" value="Cyt_c-like_dom_sf"/>
</dbReference>
<dbReference type="InterPro" id="IPR008168">
    <property type="entry name" value="Cyt_C_IC"/>
</dbReference>
<dbReference type="EMBL" id="JAHESF010000010">
    <property type="protein sequence ID" value="MBT1697566.1"/>
    <property type="molecule type" value="Genomic_DNA"/>
</dbReference>
<dbReference type="InterPro" id="IPR009056">
    <property type="entry name" value="Cyt_c-like_dom"/>
</dbReference>
<keyword evidence="7" id="KW-0732">Signal</keyword>
<dbReference type="PANTHER" id="PTHR33751:SF13">
    <property type="entry name" value="CYTOCHROME BC1 COMPLEX CYTOCHROME C SUBUNIT"/>
    <property type="match status" value="1"/>
</dbReference>
<reference evidence="9 10" key="1">
    <citation type="submission" date="2021-05" db="EMBL/GenBank/DDBJ databases">
        <title>A Polyphasic approach of four new species of the genus Ohtaekwangia: Ohtaekwangia histidinii sp. nov., Ohtaekwangia cretensis sp. nov., Ohtaekwangia indiensis sp. nov., Ohtaekwangia reichenbachii sp. nov. from diverse environment.</title>
        <authorList>
            <person name="Octaviana S."/>
        </authorList>
    </citation>
    <scope>NUCLEOTIDE SEQUENCE [LARGE SCALE GENOMIC DNA]</scope>
    <source>
        <strain evidence="9 10">PWU4</strain>
    </source>
</reference>
<dbReference type="PROSITE" id="PS51007">
    <property type="entry name" value="CYTC"/>
    <property type="match status" value="1"/>
</dbReference>
<keyword evidence="10" id="KW-1185">Reference proteome</keyword>
<name>A0AAP2GIS3_9BACT</name>
<keyword evidence="2 6" id="KW-0349">Heme</keyword>
<evidence type="ECO:0000313" key="9">
    <source>
        <dbReference type="EMBL" id="MBT1697566.1"/>
    </source>
</evidence>
<dbReference type="SUPFAM" id="SSF46626">
    <property type="entry name" value="Cytochrome c"/>
    <property type="match status" value="1"/>
</dbReference>
<feature type="signal peptide" evidence="7">
    <location>
        <begin position="1"/>
        <end position="25"/>
    </location>
</feature>
<feature type="domain" description="Cytochrome c" evidence="8">
    <location>
        <begin position="28"/>
        <end position="106"/>
    </location>
</feature>
<dbReference type="GO" id="GO:0005506">
    <property type="term" value="F:iron ion binding"/>
    <property type="evidence" value="ECO:0007669"/>
    <property type="project" value="InterPro"/>
</dbReference>
<dbReference type="GO" id="GO:0020037">
    <property type="term" value="F:heme binding"/>
    <property type="evidence" value="ECO:0007669"/>
    <property type="project" value="InterPro"/>
</dbReference>
<dbReference type="RefSeq" id="WP_254163438.1">
    <property type="nucleotide sequence ID" value="NZ_JAHESF010000010.1"/>
</dbReference>
<dbReference type="PANTHER" id="PTHR33751">
    <property type="entry name" value="CBB3-TYPE CYTOCHROME C OXIDASE SUBUNIT FIXP"/>
    <property type="match status" value="1"/>
</dbReference>
<organism evidence="9 10">
    <name type="scientific">Chryseosolibacter histidini</name>
    <dbReference type="NCBI Taxonomy" id="2782349"/>
    <lineage>
        <taxon>Bacteria</taxon>
        <taxon>Pseudomonadati</taxon>
        <taxon>Bacteroidota</taxon>
        <taxon>Cytophagia</taxon>
        <taxon>Cytophagales</taxon>
        <taxon>Chryseotaleaceae</taxon>
        <taxon>Chryseosolibacter</taxon>
    </lineage>
</organism>
<proteinExistence type="predicted"/>
<evidence type="ECO:0000256" key="6">
    <source>
        <dbReference type="PROSITE-ProRule" id="PRU00433"/>
    </source>
</evidence>
<gene>
    <name evidence="9" type="ORF">KK083_11810</name>
</gene>
<dbReference type="Proteomes" id="UP001319200">
    <property type="component" value="Unassembled WGS sequence"/>
</dbReference>
<keyword evidence="1" id="KW-0813">Transport</keyword>
<evidence type="ECO:0000256" key="5">
    <source>
        <dbReference type="ARBA" id="ARBA00023004"/>
    </source>
</evidence>